<reference evidence="3 4" key="1">
    <citation type="submission" date="2020-10" db="EMBL/GenBank/DDBJ databases">
        <title>Sequencing the genomes of 1000 actinobacteria strains.</title>
        <authorList>
            <person name="Klenk H.-P."/>
        </authorList>
    </citation>
    <scope>NUCLEOTIDE SEQUENCE [LARGE SCALE GENOMIC DNA]</scope>
    <source>
        <strain evidence="3 4">DSM 44653</strain>
    </source>
</reference>
<dbReference type="RefSeq" id="WP_192782284.1">
    <property type="nucleotide sequence ID" value="NZ_JADBEG010000001.1"/>
</dbReference>
<gene>
    <name evidence="3" type="ORF">H4696_002646</name>
</gene>
<protein>
    <recommendedName>
        <fullName evidence="5">PPE family protein</fullName>
    </recommendedName>
</protein>
<feature type="region of interest" description="Disordered" evidence="2">
    <location>
        <begin position="180"/>
        <end position="236"/>
    </location>
</feature>
<feature type="compositionally biased region" description="Gly residues" evidence="2">
    <location>
        <begin position="289"/>
        <end position="316"/>
    </location>
</feature>
<keyword evidence="4" id="KW-1185">Reference proteome</keyword>
<evidence type="ECO:0000256" key="1">
    <source>
        <dbReference type="SAM" id="Coils"/>
    </source>
</evidence>
<name>A0ABR9HX89_9PSEU</name>
<proteinExistence type="predicted"/>
<evidence type="ECO:0000313" key="4">
    <source>
        <dbReference type="Proteomes" id="UP000631670"/>
    </source>
</evidence>
<feature type="compositionally biased region" description="Pro residues" evidence="2">
    <location>
        <begin position="215"/>
        <end position="228"/>
    </location>
</feature>
<evidence type="ECO:0008006" key="5">
    <source>
        <dbReference type="Google" id="ProtNLM"/>
    </source>
</evidence>
<accession>A0ABR9HX89</accession>
<organism evidence="3 4">
    <name type="scientific">Amycolatopsis lexingtonensis</name>
    <dbReference type="NCBI Taxonomy" id="218822"/>
    <lineage>
        <taxon>Bacteria</taxon>
        <taxon>Bacillati</taxon>
        <taxon>Actinomycetota</taxon>
        <taxon>Actinomycetes</taxon>
        <taxon>Pseudonocardiales</taxon>
        <taxon>Pseudonocardiaceae</taxon>
        <taxon>Amycolatopsis</taxon>
    </lineage>
</organism>
<feature type="compositionally biased region" description="Low complexity" evidence="2">
    <location>
        <begin position="201"/>
        <end position="214"/>
    </location>
</feature>
<dbReference type="EMBL" id="JADBEG010000001">
    <property type="protein sequence ID" value="MBE1495546.1"/>
    <property type="molecule type" value="Genomic_DNA"/>
</dbReference>
<feature type="compositionally biased region" description="Pro residues" evidence="2">
    <location>
        <begin position="322"/>
        <end position="334"/>
    </location>
</feature>
<feature type="region of interest" description="Disordered" evidence="2">
    <location>
        <begin position="261"/>
        <end position="429"/>
    </location>
</feature>
<feature type="compositionally biased region" description="Low complexity" evidence="2">
    <location>
        <begin position="335"/>
        <end position="359"/>
    </location>
</feature>
<keyword evidence="1" id="KW-0175">Coiled coil</keyword>
<evidence type="ECO:0000313" key="3">
    <source>
        <dbReference type="EMBL" id="MBE1495546.1"/>
    </source>
</evidence>
<feature type="coiled-coil region" evidence="1">
    <location>
        <begin position="118"/>
        <end position="145"/>
    </location>
</feature>
<sequence length="455" mass="46087">MGDQIGQCVDTSAIETRYRQITAERRFHVGRLASAALMWTQGRDWISRHAGLLYSQASALTAADHWPDAAGREFRSRADRDAAIMRSWVDPSGLANLALADGLPPTGGDPASTVIHCLDDLALGISEAQTKVEQLRNDFARLSIEEQAEQFDDVYRAIMTEIDGLKPKYEAATTALHKAKGLEWRGPRRAAQDPPGPASKPGPAATAPGATTPAPANPAPTAAPPSTPDEPATEDPVKAALAEAPNALDAASQALQGLQQLMGGGVGSPSPTDLGSPTPAEVAERLSGLGDGSPGGAGLPSLAGGGADPAGGGFGAAGLPAAAPPAPPALPAPDPGSTTAAAARVLGTAAATGAAAAAGSPGMLPPMQPRGAGGKAAAEIKPGDAEHAATGRSRKPGATPGVPLLGRAGRRGSAATPPPASRRRWDTENDTVRLLDEELWQVDKTDGAARFRAGH</sequence>
<comment type="caution">
    <text evidence="3">The sequence shown here is derived from an EMBL/GenBank/DDBJ whole genome shotgun (WGS) entry which is preliminary data.</text>
</comment>
<dbReference type="Proteomes" id="UP000631670">
    <property type="component" value="Unassembled WGS sequence"/>
</dbReference>
<evidence type="ECO:0000256" key="2">
    <source>
        <dbReference type="SAM" id="MobiDB-lite"/>
    </source>
</evidence>